<feature type="transmembrane region" description="Helical" evidence="1">
    <location>
        <begin position="124"/>
        <end position="144"/>
    </location>
</feature>
<feature type="transmembrane region" description="Helical" evidence="1">
    <location>
        <begin position="255"/>
        <end position="276"/>
    </location>
</feature>
<dbReference type="EMBL" id="CP012850">
    <property type="protein sequence ID" value="ALI36187.1"/>
    <property type="molecule type" value="Genomic_DNA"/>
</dbReference>
<keyword evidence="3" id="KW-1185">Reference proteome</keyword>
<evidence type="ECO:0000256" key="1">
    <source>
        <dbReference type="SAM" id="Phobius"/>
    </source>
</evidence>
<feature type="transmembrane region" description="Helical" evidence="1">
    <location>
        <begin position="12"/>
        <end position="35"/>
    </location>
</feature>
<keyword evidence="1" id="KW-0812">Transmembrane</keyword>
<feature type="transmembrane region" description="Helical" evidence="1">
    <location>
        <begin position="87"/>
        <end position="104"/>
    </location>
</feature>
<sequence length="380" mass="41402">MEPILSASTNAFKFSMIVLIFASIGSIMQISGGNWDVTSHLLLTPESFFTPSHALLYTGIGILSLSSIIGGILMLKYRELKKSGLALSFKLLIIGSIISIISGPSDFIWHQTFGVDGFLSPTHLMLITGMLINTLAVAIGLVRLNTFVKSGIFSQLGRIFAVISLIALWLILISYVYMFALPISDGELFNFNLNPIAESLIALVFLPLINSGMFLFVLKKTRTFGFASAVATGVILLTAFTSILPSQALSNFLPFYLLAIIPFVLVDMLIYGKLPIGNNRKISNKQKFAIAGAISGSLFYVIGYPLLPLALSSYLMPVNLEETGFVTIVDIIPSFVNSLHLVLPITIIIGAIIGVLSARIYERIDGFKEKNSKSDKVIYE</sequence>
<keyword evidence="1" id="KW-1133">Transmembrane helix</keyword>
<dbReference type="Proteomes" id="UP000058925">
    <property type="component" value="Chromosome"/>
</dbReference>
<accession>A0A654LYX6</accession>
<feature type="transmembrane region" description="Helical" evidence="1">
    <location>
        <begin position="156"/>
        <end position="180"/>
    </location>
</feature>
<feature type="transmembrane region" description="Helical" evidence="1">
    <location>
        <begin position="341"/>
        <end position="361"/>
    </location>
</feature>
<reference evidence="3" key="1">
    <citation type="submission" date="2015-10" db="EMBL/GenBank/DDBJ databases">
        <title>Niche specialization of a soil ammonia-oxidizing archaeon, Candidatus Nitrosocosmicus oleophilus.</title>
        <authorList>
            <person name="Jung M.-Y."/>
            <person name="Rhee S.-K."/>
        </authorList>
    </citation>
    <scope>NUCLEOTIDE SEQUENCE [LARGE SCALE GENOMIC DNA]</scope>
    <source>
        <strain evidence="3">MY3</strain>
    </source>
</reference>
<protein>
    <submittedName>
        <fullName evidence="2">Uncharacterized protein</fullName>
    </submittedName>
</protein>
<feature type="transmembrane region" description="Helical" evidence="1">
    <location>
        <begin position="200"/>
        <end position="218"/>
    </location>
</feature>
<proteinExistence type="predicted"/>
<feature type="transmembrane region" description="Helical" evidence="1">
    <location>
        <begin position="225"/>
        <end position="243"/>
    </location>
</feature>
<dbReference type="AlphaFoldDB" id="A0A654LYX6"/>
<name>A0A654LYX6_9ARCH</name>
<evidence type="ECO:0000313" key="2">
    <source>
        <dbReference type="EMBL" id="ALI36187.1"/>
    </source>
</evidence>
<feature type="transmembrane region" description="Helical" evidence="1">
    <location>
        <begin position="288"/>
        <end position="307"/>
    </location>
</feature>
<evidence type="ECO:0000313" key="3">
    <source>
        <dbReference type="Proteomes" id="UP000058925"/>
    </source>
</evidence>
<gene>
    <name evidence="2" type="ORF">NMY3_01985</name>
</gene>
<keyword evidence="1" id="KW-0472">Membrane</keyword>
<organism evidence="2 3">
    <name type="scientific">Candidatus Nitrosocosmicus oleophilus</name>
    <dbReference type="NCBI Taxonomy" id="1353260"/>
    <lineage>
        <taxon>Archaea</taxon>
        <taxon>Nitrososphaerota</taxon>
        <taxon>Nitrososphaeria</taxon>
        <taxon>Nitrososphaerales</taxon>
        <taxon>Nitrososphaeraceae</taxon>
        <taxon>Candidatus Nitrosocosmicus</taxon>
    </lineage>
</organism>
<feature type="transmembrane region" description="Helical" evidence="1">
    <location>
        <begin position="55"/>
        <end position="75"/>
    </location>
</feature>
<dbReference type="KEGG" id="taa:NMY3_01985"/>